<dbReference type="Gene3D" id="1.10.10.10">
    <property type="entry name" value="Winged helix-like DNA-binding domain superfamily/Winged helix DNA-binding domain"/>
    <property type="match status" value="1"/>
</dbReference>
<evidence type="ECO:0000256" key="2">
    <source>
        <dbReference type="ARBA" id="ARBA00023015"/>
    </source>
</evidence>
<keyword evidence="2" id="KW-0805">Transcription regulation</keyword>
<dbReference type="NCBIfam" id="NF007230">
    <property type="entry name" value="PRK09648.1"/>
    <property type="match status" value="1"/>
</dbReference>
<name>H8G549_9PSEU</name>
<evidence type="ECO:0000256" key="3">
    <source>
        <dbReference type="ARBA" id="ARBA00023082"/>
    </source>
</evidence>
<dbReference type="CDD" id="cd06171">
    <property type="entry name" value="Sigma70_r4"/>
    <property type="match status" value="1"/>
</dbReference>
<organism evidence="9 10">
    <name type="scientific">Saccharomonospora azurea NA-128</name>
    <dbReference type="NCBI Taxonomy" id="882081"/>
    <lineage>
        <taxon>Bacteria</taxon>
        <taxon>Bacillati</taxon>
        <taxon>Actinomycetota</taxon>
        <taxon>Actinomycetes</taxon>
        <taxon>Pseudonocardiales</taxon>
        <taxon>Pseudonocardiaceae</taxon>
        <taxon>Saccharomonospora</taxon>
    </lineage>
</organism>
<keyword evidence="5" id="KW-0804">Transcription</keyword>
<dbReference type="AlphaFoldDB" id="H8G549"/>
<dbReference type="PANTHER" id="PTHR43133">
    <property type="entry name" value="RNA POLYMERASE ECF-TYPE SIGMA FACTO"/>
    <property type="match status" value="1"/>
</dbReference>
<dbReference type="Proteomes" id="UP000004705">
    <property type="component" value="Chromosome"/>
</dbReference>
<feature type="domain" description="RNA polymerase sigma-70 region 2" evidence="7">
    <location>
        <begin position="24"/>
        <end position="96"/>
    </location>
</feature>
<dbReference type="EMBL" id="CM001466">
    <property type="protein sequence ID" value="EHY91228.1"/>
    <property type="molecule type" value="Genomic_DNA"/>
</dbReference>
<gene>
    <name evidence="9" type="ORF">SacazDRAFT_04388</name>
</gene>
<proteinExistence type="inferred from homology"/>
<dbReference type="InterPro" id="IPR014284">
    <property type="entry name" value="RNA_pol_sigma-70_dom"/>
</dbReference>
<dbReference type="SUPFAM" id="SSF88659">
    <property type="entry name" value="Sigma3 and sigma4 domains of RNA polymerase sigma factors"/>
    <property type="match status" value="1"/>
</dbReference>
<dbReference type="InterPro" id="IPR036388">
    <property type="entry name" value="WH-like_DNA-bd_sf"/>
</dbReference>
<keyword evidence="3" id="KW-0731">Sigma factor</keyword>
<keyword evidence="4" id="KW-0238">DNA-binding</keyword>
<evidence type="ECO:0000256" key="5">
    <source>
        <dbReference type="ARBA" id="ARBA00023163"/>
    </source>
</evidence>
<dbReference type="Gene3D" id="1.10.1740.10">
    <property type="match status" value="1"/>
</dbReference>
<evidence type="ECO:0000313" key="9">
    <source>
        <dbReference type="EMBL" id="EHY91228.1"/>
    </source>
</evidence>
<evidence type="ECO:0000313" key="10">
    <source>
        <dbReference type="Proteomes" id="UP000004705"/>
    </source>
</evidence>
<evidence type="ECO:0000259" key="7">
    <source>
        <dbReference type="Pfam" id="PF04542"/>
    </source>
</evidence>
<reference evidence="9 10" key="1">
    <citation type="journal article" date="2012" name="Stand. Genomic Sci.">
        <title>Genome sequence of the soil bacterium Saccharomonospora azurea type strain (NA-128(T)).</title>
        <authorList>
            <person name="Klenk H.P."/>
            <person name="Held B."/>
            <person name="Lucas S."/>
            <person name="Lapidus A."/>
            <person name="Copeland A."/>
            <person name="Hammon N."/>
            <person name="Pitluck S."/>
            <person name="Goodwin L.A."/>
            <person name="Han C."/>
            <person name="Tapia R."/>
            <person name="Brambilla E.M."/>
            <person name="Potter G."/>
            <person name="Land M."/>
            <person name="Ivanova N."/>
            <person name="Rohde M."/>
            <person name="Goker M."/>
            <person name="Detter J.C."/>
            <person name="Kyrpides N.C."/>
            <person name="Woyke T."/>
        </authorList>
    </citation>
    <scope>NUCLEOTIDE SEQUENCE [LARGE SCALE GENOMIC DNA]</scope>
    <source>
        <strain evidence="9 10">NA-128</strain>
    </source>
</reference>
<dbReference type="OrthoDB" id="3615668at2"/>
<evidence type="ECO:0000256" key="1">
    <source>
        <dbReference type="ARBA" id="ARBA00010641"/>
    </source>
</evidence>
<feature type="region of interest" description="Disordered" evidence="6">
    <location>
        <begin position="94"/>
        <end position="116"/>
    </location>
</feature>
<dbReference type="PANTHER" id="PTHR43133:SF58">
    <property type="entry name" value="ECF RNA POLYMERASE SIGMA FACTOR SIGD"/>
    <property type="match status" value="1"/>
</dbReference>
<sequence>MQMNQLAEQVAAARAGDRDATNALFTALRPKVIRYCRARIRPNGHDHTAADDVAQEVFAAVLASLHRFRGQEASFLSFVFGIAANKVADHHRARSRDRAHLAADPVDSADPQPGPEQRVLRAELGERMRELLGLLTEAQREILVLRVAAGLSAAETATIVGSTPAAVRVAQHRALQRLRRHLDGGDAGTMRPLRADALQVARHRPLTSHGMTAGLPSSSPT</sequence>
<dbReference type="InterPro" id="IPR039425">
    <property type="entry name" value="RNA_pol_sigma-70-like"/>
</dbReference>
<keyword evidence="10" id="KW-1185">Reference proteome</keyword>
<dbReference type="HOGENOM" id="CLU_047691_10_1_11"/>
<dbReference type="Pfam" id="PF08281">
    <property type="entry name" value="Sigma70_r4_2"/>
    <property type="match status" value="1"/>
</dbReference>
<dbReference type="InterPro" id="IPR007627">
    <property type="entry name" value="RNA_pol_sigma70_r2"/>
</dbReference>
<dbReference type="GO" id="GO:0003677">
    <property type="term" value="F:DNA binding"/>
    <property type="evidence" value="ECO:0007669"/>
    <property type="project" value="UniProtKB-KW"/>
</dbReference>
<dbReference type="GO" id="GO:0016987">
    <property type="term" value="F:sigma factor activity"/>
    <property type="evidence" value="ECO:0007669"/>
    <property type="project" value="UniProtKB-KW"/>
</dbReference>
<dbReference type="RefSeq" id="WP_005445094.1">
    <property type="nucleotide sequence ID" value="NZ_CM001466.1"/>
</dbReference>
<dbReference type="InterPro" id="IPR013324">
    <property type="entry name" value="RNA_pol_sigma_r3/r4-like"/>
</dbReference>
<dbReference type="SUPFAM" id="SSF88946">
    <property type="entry name" value="Sigma2 domain of RNA polymerase sigma factors"/>
    <property type="match status" value="1"/>
</dbReference>
<dbReference type="NCBIfam" id="TIGR02937">
    <property type="entry name" value="sigma70-ECF"/>
    <property type="match status" value="1"/>
</dbReference>
<accession>H8G549</accession>
<dbReference type="InterPro" id="IPR013249">
    <property type="entry name" value="RNA_pol_sigma70_r4_t2"/>
</dbReference>
<protein>
    <submittedName>
        <fullName evidence="9">RNA polymerase sigma factor, sigma-70 family</fullName>
    </submittedName>
</protein>
<dbReference type="GO" id="GO:0006352">
    <property type="term" value="P:DNA-templated transcription initiation"/>
    <property type="evidence" value="ECO:0007669"/>
    <property type="project" value="InterPro"/>
</dbReference>
<feature type="domain" description="RNA polymerase sigma factor 70 region 4 type 2" evidence="8">
    <location>
        <begin position="126"/>
        <end position="178"/>
    </location>
</feature>
<dbReference type="Pfam" id="PF04542">
    <property type="entry name" value="Sigma70_r2"/>
    <property type="match status" value="1"/>
</dbReference>
<dbReference type="InterPro" id="IPR013325">
    <property type="entry name" value="RNA_pol_sigma_r2"/>
</dbReference>
<evidence type="ECO:0000256" key="4">
    <source>
        <dbReference type="ARBA" id="ARBA00023125"/>
    </source>
</evidence>
<comment type="similarity">
    <text evidence="1">Belongs to the sigma-70 factor family. ECF subfamily.</text>
</comment>
<evidence type="ECO:0000259" key="8">
    <source>
        <dbReference type="Pfam" id="PF08281"/>
    </source>
</evidence>
<evidence type="ECO:0000256" key="6">
    <source>
        <dbReference type="SAM" id="MobiDB-lite"/>
    </source>
</evidence>